<accession>A0A3L7E2S8</accession>
<dbReference type="Gene3D" id="1.10.340.30">
    <property type="entry name" value="Hypothetical protein, domain 2"/>
    <property type="match status" value="1"/>
</dbReference>
<dbReference type="Proteomes" id="UP000265509">
    <property type="component" value="Unassembled WGS sequence"/>
</dbReference>
<name>A0A3L7E2S8_9GAMM</name>
<keyword evidence="2" id="KW-1185">Reference proteome</keyword>
<dbReference type="EMBL" id="QRAN01000001">
    <property type="protein sequence ID" value="RLQ23876.1"/>
    <property type="molecule type" value="Genomic_DNA"/>
</dbReference>
<dbReference type="InterPro" id="IPR052891">
    <property type="entry name" value="DNA-3mA_glycosylase"/>
</dbReference>
<dbReference type="PANTHER" id="PTHR30037">
    <property type="entry name" value="DNA-3-METHYLADENINE GLYCOSYLASE 1"/>
    <property type="match status" value="1"/>
</dbReference>
<evidence type="ECO:0000313" key="1">
    <source>
        <dbReference type="EMBL" id="RLQ23876.1"/>
    </source>
</evidence>
<evidence type="ECO:0000313" key="2">
    <source>
        <dbReference type="Proteomes" id="UP000265509"/>
    </source>
</evidence>
<comment type="caution">
    <text evidence="1">The sequence shown here is derived from an EMBL/GenBank/DDBJ whole genome shotgun (WGS) entry which is preliminary data.</text>
</comment>
<dbReference type="GO" id="GO:0008725">
    <property type="term" value="F:DNA-3-methyladenine glycosylase activity"/>
    <property type="evidence" value="ECO:0007669"/>
    <property type="project" value="InterPro"/>
</dbReference>
<dbReference type="AlphaFoldDB" id="A0A3L7E2S8"/>
<dbReference type="RefSeq" id="WP_117952434.1">
    <property type="nucleotide sequence ID" value="NZ_QRAN01000001.1"/>
</dbReference>
<gene>
    <name evidence="1" type="ORF">DWB85_00035</name>
</gene>
<sequence length="223" mass="25778">MENFDAIYQRACERKGGETALQRLLPKVRSSRALAGSKNDRWLAEMTRCIFQAGFVWRVVDNKWDDFEDVFFGFPPEKILMLSPDQIDRFARNPRIIRNRQKVLSIQANAQYILDVSRDHGSFGKFVTRWPQEDLIGLFQHMKKGGSRLGGMTGQRVLRNMGKDTFVLTMDVVRCLRRAGVEIGDNPTSQREMRLVQTAFNTWHEQSSLPYSHLSRTCAFSLE</sequence>
<dbReference type="GO" id="GO:0006284">
    <property type="term" value="P:base-excision repair"/>
    <property type="evidence" value="ECO:0007669"/>
    <property type="project" value="InterPro"/>
</dbReference>
<dbReference type="OrthoDB" id="9795156at2"/>
<dbReference type="InterPro" id="IPR005019">
    <property type="entry name" value="Adenine_glyco"/>
</dbReference>
<dbReference type="InterPro" id="IPR011257">
    <property type="entry name" value="DNA_glycosylase"/>
</dbReference>
<protein>
    <submittedName>
        <fullName evidence="1">DNA-3-methyladenine glycosylase I</fullName>
    </submittedName>
</protein>
<dbReference type="SUPFAM" id="SSF48150">
    <property type="entry name" value="DNA-glycosylase"/>
    <property type="match status" value="1"/>
</dbReference>
<reference evidence="1 2" key="1">
    <citation type="submission" date="2018-07" db="EMBL/GenBank/DDBJ databases">
        <title>Halioglobus sp. genome submission.</title>
        <authorList>
            <person name="Ye M.-Q."/>
            <person name="Du Z.-J."/>
        </authorList>
    </citation>
    <scope>NUCLEOTIDE SEQUENCE [LARGE SCALE GENOMIC DNA]</scope>
    <source>
        <strain evidence="1 2">U0301</strain>
    </source>
</reference>
<dbReference type="PANTHER" id="PTHR30037:SF3">
    <property type="entry name" value="BLR0857 PROTEIN"/>
    <property type="match status" value="1"/>
</dbReference>
<proteinExistence type="predicted"/>
<organism evidence="1 2">
    <name type="scientific">Seongchinamella sediminis</name>
    <dbReference type="NCBI Taxonomy" id="2283635"/>
    <lineage>
        <taxon>Bacteria</taxon>
        <taxon>Pseudomonadati</taxon>
        <taxon>Pseudomonadota</taxon>
        <taxon>Gammaproteobacteria</taxon>
        <taxon>Cellvibrionales</taxon>
        <taxon>Halieaceae</taxon>
        <taxon>Seongchinamella</taxon>
    </lineage>
</organism>
<dbReference type="Pfam" id="PF03352">
    <property type="entry name" value="Adenine_glyco"/>
    <property type="match status" value="1"/>
</dbReference>